<feature type="coiled-coil region" evidence="8">
    <location>
        <begin position="12"/>
        <end position="39"/>
    </location>
</feature>
<dbReference type="InterPro" id="IPR028624">
    <property type="entry name" value="Tscrpt_elong_fac_GreA/B"/>
</dbReference>
<dbReference type="PIRSF" id="PIRSF006092">
    <property type="entry name" value="GreA_GreB"/>
    <property type="match status" value="1"/>
</dbReference>
<keyword evidence="12" id="KW-1185">Reference proteome</keyword>
<dbReference type="GO" id="GO:0003746">
    <property type="term" value="F:translation elongation factor activity"/>
    <property type="evidence" value="ECO:0007669"/>
    <property type="project" value="UniProtKB-KW"/>
</dbReference>
<dbReference type="InterPro" id="IPR023459">
    <property type="entry name" value="Tscrpt_elong_fac_GreA/B_fam"/>
</dbReference>
<evidence type="ECO:0000256" key="6">
    <source>
        <dbReference type="ARBA" id="ARBA00024916"/>
    </source>
</evidence>
<dbReference type="GO" id="GO:0070063">
    <property type="term" value="F:RNA polymerase binding"/>
    <property type="evidence" value="ECO:0007669"/>
    <property type="project" value="InterPro"/>
</dbReference>
<evidence type="ECO:0000256" key="1">
    <source>
        <dbReference type="ARBA" id="ARBA00008213"/>
    </source>
</evidence>
<feature type="domain" description="Transcription elongation factor GreA/GreB N-terminal" evidence="10">
    <location>
        <begin position="5"/>
        <end position="74"/>
    </location>
</feature>
<organism evidence="11 12">
    <name type="scientific">Anaerobaca lacustris</name>
    <dbReference type="NCBI Taxonomy" id="3044600"/>
    <lineage>
        <taxon>Bacteria</taxon>
        <taxon>Pseudomonadati</taxon>
        <taxon>Planctomycetota</taxon>
        <taxon>Phycisphaerae</taxon>
        <taxon>Sedimentisphaerales</taxon>
        <taxon>Anaerobacaceae</taxon>
        <taxon>Anaerobaca</taxon>
    </lineage>
</organism>
<comment type="function">
    <text evidence="6 8">Necessary for efficient RNA polymerase transcription elongation past template-encoded arresting sites. The arresting sites in DNA have the property of trapping a certain fraction of elongating RNA polymerases that pass through, resulting in locked ternary complexes. Cleavage of the nascent transcript by cleavage factors such as GreA or GreB allows the resumption of elongation from the new 3'terminus. GreA releases sequences of 2 to 3 nucleotides.</text>
</comment>
<evidence type="ECO:0000256" key="3">
    <source>
        <dbReference type="ARBA" id="ARBA00023015"/>
    </source>
</evidence>
<dbReference type="PANTHER" id="PTHR30437">
    <property type="entry name" value="TRANSCRIPTION ELONGATION FACTOR GREA"/>
    <property type="match status" value="1"/>
</dbReference>
<dbReference type="InterPro" id="IPR001437">
    <property type="entry name" value="Tscrpt_elong_fac_GreA/B_C"/>
</dbReference>
<evidence type="ECO:0000313" key="11">
    <source>
        <dbReference type="EMBL" id="MDI6447421.1"/>
    </source>
</evidence>
<evidence type="ECO:0000256" key="4">
    <source>
        <dbReference type="ARBA" id="ARBA00023125"/>
    </source>
</evidence>
<feature type="domain" description="Transcription elongation factor GreA/GreB C-terminal" evidence="9">
    <location>
        <begin position="81"/>
        <end position="155"/>
    </location>
</feature>
<dbReference type="SUPFAM" id="SSF54534">
    <property type="entry name" value="FKBP-like"/>
    <property type="match status" value="1"/>
</dbReference>
<evidence type="ECO:0000259" key="9">
    <source>
        <dbReference type="Pfam" id="PF01272"/>
    </source>
</evidence>
<dbReference type="InterPro" id="IPR036953">
    <property type="entry name" value="GreA/GreB_C_sf"/>
</dbReference>
<dbReference type="InterPro" id="IPR036805">
    <property type="entry name" value="Tscrpt_elong_fac_GreA/B_N_sf"/>
</dbReference>
<gene>
    <name evidence="8 11" type="primary">greA</name>
    <name evidence="11" type="ORF">QJ522_00065</name>
</gene>
<dbReference type="FunFam" id="1.10.287.180:FF:000001">
    <property type="entry name" value="Transcription elongation factor GreA"/>
    <property type="match status" value="1"/>
</dbReference>
<dbReference type="PROSITE" id="PS00829">
    <property type="entry name" value="GREAB_1"/>
    <property type="match status" value="1"/>
</dbReference>
<dbReference type="Pfam" id="PF01272">
    <property type="entry name" value="GreA_GreB"/>
    <property type="match status" value="1"/>
</dbReference>
<dbReference type="AlphaFoldDB" id="A0AAW6TV71"/>
<dbReference type="Pfam" id="PF03449">
    <property type="entry name" value="GreA_GreB_N"/>
    <property type="match status" value="1"/>
</dbReference>
<name>A0AAW6TV71_9BACT</name>
<keyword evidence="8" id="KW-0175">Coiled coil</keyword>
<comment type="similarity">
    <text evidence="1 8">Belongs to the GreA/GreB family.</text>
</comment>
<dbReference type="Proteomes" id="UP001431776">
    <property type="component" value="Unassembled WGS sequence"/>
</dbReference>
<accession>A0AAW6TV71</accession>
<evidence type="ECO:0000259" key="10">
    <source>
        <dbReference type="Pfam" id="PF03449"/>
    </source>
</evidence>
<dbReference type="GO" id="GO:0003677">
    <property type="term" value="F:DNA binding"/>
    <property type="evidence" value="ECO:0007669"/>
    <property type="project" value="UniProtKB-UniRule"/>
</dbReference>
<dbReference type="RefSeq" id="WP_349242831.1">
    <property type="nucleotide sequence ID" value="NZ_JASCXX010000001.1"/>
</dbReference>
<keyword evidence="5 8" id="KW-0804">Transcription</keyword>
<keyword evidence="11" id="KW-0648">Protein biosynthesis</keyword>
<dbReference type="GO" id="GO:0006354">
    <property type="term" value="P:DNA-templated transcription elongation"/>
    <property type="evidence" value="ECO:0007669"/>
    <property type="project" value="TreeGrafter"/>
</dbReference>
<dbReference type="HAMAP" id="MF_00105">
    <property type="entry name" value="GreA_GreB"/>
    <property type="match status" value="1"/>
</dbReference>
<comment type="caution">
    <text evidence="11">The sequence shown here is derived from an EMBL/GenBank/DDBJ whole genome shotgun (WGS) entry which is preliminary data.</text>
</comment>
<keyword evidence="3 8" id="KW-0805">Transcription regulation</keyword>
<evidence type="ECO:0000256" key="7">
    <source>
        <dbReference type="ARBA" id="ARBA00030776"/>
    </source>
</evidence>
<dbReference type="PANTHER" id="PTHR30437:SF4">
    <property type="entry name" value="TRANSCRIPTION ELONGATION FACTOR GREA"/>
    <property type="match status" value="1"/>
</dbReference>
<reference evidence="11" key="1">
    <citation type="submission" date="2023-05" db="EMBL/GenBank/DDBJ databases">
        <title>Anaerotaeda fermentans gen. nov., sp. nov., a novel anaerobic planctomycete of the new family within the order Sedimentisphaerales isolated from Taman Peninsula, Russia.</title>
        <authorList>
            <person name="Khomyakova M.A."/>
            <person name="Merkel A.Y."/>
            <person name="Slobodkin A.I."/>
        </authorList>
    </citation>
    <scope>NUCLEOTIDE SEQUENCE</scope>
    <source>
        <strain evidence="11">M17dextr</strain>
    </source>
</reference>
<dbReference type="InterPro" id="IPR018151">
    <property type="entry name" value="TF_GreA/GreB_CS"/>
</dbReference>
<dbReference type="PROSITE" id="PS00830">
    <property type="entry name" value="GREAB_2"/>
    <property type="match status" value="1"/>
</dbReference>
<keyword evidence="11" id="KW-0251">Elongation factor</keyword>
<dbReference type="GO" id="GO:0032784">
    <property type="term" value="P:regulation of DNA-templated transcription elongation"/>
    <property type="evidence" value="ECO:0007669"/>
    <property type="project" value="UniProtKB-UniRule"/>
</dbReference>
<proteinExistence type="inferred from homology"/>
<dbReference type="InterPro" id="IPR022691">
    <property type="entry name" value="Tscrpt_elong_fac_GreA/B_N"/>
</dbReference>
<dbReference type="Gene3D" id="3.10.50.30">
    <property type="entry name" value="Transcription elongation factor, GreA/GreB, C-terminal domain"/>
    <property type="match status" value="1"/>
</dbReference>
<evidence type="ECO:0000256" key="5">
    <source>
        <dbReference type="ARBA" id="ARBA00023163"/>
    </source>
</evidence>
<keyword evidence="4 8" id="KW-0238">DNA-binding</keyword>
<dbReference type="EMBL" id="JASCXX010000001">
    <property type="protein sequence ID" value="MDI6447421.1"/>
    <property type="molecule type" value="Genomic_DNA"/>
</dbReference>
<protein>
    <recommendedName>
        <fullName evidence="2 8">Transcription elongation factor GreA</fullName>
    </recommendedName>
    <alternativeName>
        <fullName evidence="7 8">Transcript cleavage factor GreA</fullName>
    </alternativeName>
</protein>
<dbReference type="Gene3D" id="1.10.287.180">
    <property type="entry name" value="Transcription elongation factor, GreA/GreB, N-terminal domain"/>
    <property type="match status" value="1"/>
</dbReference>
<evidence type="ECO:0000256" key="2">
    <source>
        <dbReference type="ARBA" id="ARBA00013729"/>
    </source>
</evidence>
<evidence type="ECO:0000256" key="8">
    <source>
        <dbReference type="HAMAP-Rule" id="MF_00105"/>
    </source>
</evidence>
<dbReference type="SUPFAM" id="SSF46557">
    <property type="entry name" value="GreA transcript cleavage protein, N-terminal domain"/>
    <property type="match status" value="1"/>
</dbReference>
<sequence length="160" mass="17462">MLDPVPISKTGFNKLKEELDRLEKELTVVLRDVAAARELGDLKENGAYIYGRERQGFLVGQINELKGKINRSDIVDCTQAQTDHAAFGTVVTLLDLDTNAKVTYQLLGPDEADLDTKGLSIHSPVGQAILGCSVGDTVTVTIPRGDRRLEVIDIARSDIE</sequence>
<evidence type="ECO:0000313" key="12">
    <source>
        <dbReference type="Proteomes" id="UP001431776"/>
    </source>
</evidence>